<evidence type="ECO:0000313" key="2">
    <source>
        <dbReference type="EMBL" id="MBA1140830.1"/>
    </source>
</evidence>
<dbReference type="EMBL" id="JACDTY010000004">
    <property type="protein sequence ID" value="MBA1140830.1"/>
    <property type="molecule type" value="Genomic_DNA"/>
</dbReference>
<keyword evidence="2" id="KW-0378">Hydrolase</keyword>
<feature type="domain" description="Amidase" evidence="1">
    <location>
        <begin position="21"/>
        <end position="196"/>
    </location>
</feature>
<dbReference type="EC" id="3.5.1.4" evidence="2"/>
<dbReference type="PROSITE" id="PS00571">
    <property type="entry name" value="AMIDASES"/>
    <property type="match status" value="1"/>
</dbReference>
<dbReference type="InterPro" id="IPR023631">
    <property type="entry name" value="Amidase_dom"/>
</dbReference>
<proteinExistence type="predicted"/>
<sequence>MTGTHGPLNAFLDLRRMPVANAELGPLAGLRLAVKDIYDVAGYRTGCGNLVKFAEAHAASSTAPAVQKILDAGARFIGKTQTDELAFSLMGQNAHFPFPVNPAAPDRVTGGSSSGSAAAVAGKLADIATGSDTGGSIRTPASFCGLIGLRTTHGRISLEGTMKLAPSFDTFGWFADDIETYETIGKLLLGRDPHQHPLNRPLSIRWLDAFVAGPAEAAEYARMRALAATVVGEPKPVEYVFASFPDELYWCFRRLQAAEAWNQHGGWIISGERDLGPGVEERFGFGRTIDAKTAQAEAARRLAFRSELAALLGQDGFLVLPTVPGPAPLVNSTAEQLQAYRERALHLLCLSGLSGFPQITLPLGSVDGAPFGLSLLGPPGSDIALIRLGRRLLDTARKA</sequence>
<dbReference type="AlphaFoldDB" id="A0A838B5Y2"/>
<dbReference type="GO" id="GO:0004040">
    <property type="term" value="F:amidase activity"/>
    <property type="evidence" value="ECO:0007669"/>
    <property type="project" value="UniProtKB-EC"/>
</dbReference>
<gene>
    <name evidence="2" type="ORF">H0241_11260</name>
</gene>
<protein>
    <submittedName>
        <fullName evidence="2">Amidase</fullName>
        <ecNumber evidence="2">3.5.1.4</ecNumber>
    </submittedName>
</protein>
<organism evidence="2 3">
    <name type="scientific">Mesorhizobium neociceri</name>
    <dbReference type="NCBI Taxonomy" id="1307853"/>
    <lineage>
        <taxon>Bacteria</taxon>
        <taxon>Pseudomonadati</taxon>
        <taxon>Pseudomonadota</taxon>
        <taxon>Alphaproteobacteria</taxon>
        <taxon>Hyphomicrobiales</taxon>
        <taxon>Phyllobacteriaceae</taxon>
        <taxon>Mesorhizobium</taxon>
    </lineage>
</organism>
<evidence type="ECO:0000259" key="1">
    <source>
        <dbReference type="Pfam" id="PF01425"/>
    </source>
</evidence>
<dbReference type="InterPro" id="IPR036928">
    <property type="entry name" value="AS_sf"/>
</dbReference>
<dbReference type="PANTHER" id="PTHR46310:SF7">
    <property type="entry name" value="AMIDASE 1"/>
    <property type="match status" value="1"/>
</dbReference>
<dbReference type="NCBIfam" id="NF006169">
    <property type="entry name" value="PRK08310.1"/>
    <property type="match status" value="1"/>
</dbReference>
<dbReference type="RefSeq" id="WP_181057484.1">
    <property type="nucleotide sequence ID" value="NZ_JACDTY010000004.1"/>
</dbReference>
<dbReference type="PANTHER" id="PTHR46310">
    <property type="entry name" value="AMIDASE 1"/>
    <property type="match status" value="1"/>
</dbReference>
<name>A0A838B5Y2_9HYPH</name>
<dbReference type="Pfam" id="PF01425">
    <property type="entry name" value="Amidase"/>
    <property type="match status" value="1"/>
</dbReference>
<evidence type="ECO:0000313" key="3">
    <source>
        <dbReference type="Proteomes" id="UP000558284"/>
    </source>
</evidence>
<reference evidence="2 3" key="1">
    <citation type="submission" date="2020-07" db="EMBL/GenBank/DDBJ databases">
        <title>Definition of the novel symbiovar canariense within Mesorhizobium novociceri, a new species of genus Mesorhizobium nodulating Cicer canariense in the Caldera de Taburiente National Park (La Palma, Canary Islands).</title>
        <authorList>
            <person name="Leon-Barrios M."/>
            <person name="Perez-Yepez J."/>
            <person name="Flores-Felix J.D."/>
            <person name="Ramirez-Baena M.H."/>
            <person name="Pulido-Suarez L."/>
            <person name="Igual J.M."/>
            <person name="Velazquez E."/>
            <person name="Peix A."/>
        </authorList>
    </citation>
    <scope>NUCLEOTIDE SEQUENCE [LARGE SCALE GENOMIC DNA]</scope>
    <source>
        <strain evidence="2 3">CCANP35</strain>
    </source>
</reference>
<dbReference type="InterPro" id="IPR020556">
    <property type="entry name" value="Amidase_CS"/>
</dbReference>
<dbReference type="Gene3D" id="3.90.1300.10">
    <property type="entry name" value="Amidase signature (AS) domain"/>
    <property type="match status" value="1"/>
</dbReference>
<comment type="caution">
    <text evidence="2">The sequence shown here is derived from an EMBL/GenBank/DDBJ whole genome shotgun (WGS) entry which is preliminary data.</text>
</comment>
<dbReference type="Proteomes" id="UP000558284">
    <property type="component" value="Unassembled WGS sequence"/>
</dbReference>
<keyword evidence="3" id="KW-1185">Reference proteome</keyword>
<dbReference type="SUPFAM" id="SSF75304">
    <property type="entry name" value="Amidase signature (AS) enzymes"/>
    <property type="match status" value="1"/>
</dbReference>
<accession>A0A838B5Y2</accession>